<proteinExistence type="predicted"/>
<name>A0A0E9X5W3_ANGAN</name>
<evidence type="ECO:0000313" key="1">
    <source>
        <dbReference type="EMBL" id="JAH97831.1"/>
    </source>
</evidence>
<reference evidence="1" key="1">
    <citation type="submission" date="2014-11" db="EMBL/GenBank/DDBJ databases">
        <authorList>
            <person name="Amaro Gonzalez C."/>
        </authorList>
    </citation>
    <scope>NUCLEOTIDE SEQUENCE</scope>
</reference>
<organism evidence="1">
    <name type="scientific">Anguilla anguilla</name>
    <name type="common">European freshwater eel</name>
    <name type="synonym">Muraena anguilla</name>
    <dbReference type="NCBI Taxonomy" id="7936"/>
    <lineage>
        <taxon>Eukaryota</taxon>
        <taxon>Metazoa</taxon>
        <taxon>Chordata</taxon>
        <taxon>Craniata</taxon>
        <taxon>Vertebrata</taxon>
        <taxon>Euteleostomi</taxon>
        <taxon>Actinopterygii</taxon>
        <taxon>Neopterygii</taxon>
        <taxon>Teleostei</taxon>
        <taxon>Anguilliformes</taxon>
        <taxon>Anguillidae</taxon>
        <taxon>Anguilla</taxon>
    </lineage>
</organism>
<reference evidence="1" key="2">
    <citation type="journal article" date="2015" name="Fish Shellfish Immunol.">
        <title>Early steps in the European eel (Anguilla anguilla)-Vibrio vulnificus interaction in the gills: Role of the RtxA13 toxin.</title>
        <authorList>
            <person name="Callol A."/>
            <person name="Pajuelo D."/>
            <person name="Ebbesson L."/>
            <person name="Teles M."/>
            <person name="MacKenzie S."/>
            <person name="Amaro C."/>
        </authorList>
    </citation>
    <scope>NUCLEOTIDE SEQUENCE</scope>
</reference>
<accession>A0A0E9X5W3</accession>
<dbReference type="EMBL" id="GBXM01010746">
    <property type="protein sequence ID" value="JAH97831.1"/>
    <property type="molecule type" value="Transcribed_RNA"/>
</dbReference>
<protein>
    <submittedName>
        <fullName evidence="1">Uncharacterized protein</fullName>
    </submittedName>
</protein>
<sequence>MLNSIRLMVLSLCQMDVDPCSDIVYCIVINIPSSGYSSCSGNGIARNNTDVLKVFSLSFLHV</sequence>
<dbReference type="AlphaFoldDB" id="A0A0E9X5W3"/>